<dbReference type="InterPro" id="IPR007210">
    <property type="entry name" value="ABC_Gly_betaine_transp_sub-bd"/>
</dbReference>
<proteinExistence type="predicted"/>
<dbReference type="AlphaFoldDB" id="A0AAP5T8B2"/>
<accession>A0AAP5T8B2</accession>
<evidence type="ECO:0000313" key="3">
    <source>
        <dbReference type="Proteomes" id="UP001185728"/>
    </source>
</evidence>
<dbReference type="Gene3D" id="3.40.190.10">
    <property type="entry name" value="Periplasmic binding protein-like II"/>
    <property type="match status" value="1"/>
</dbReference>
<name>A0AAP5T8B2_9MICC</name>
<dbReference type="GO" id="GO:0043190">
    <property type="term" value="C:ATP-binding cassette (ABC) transporter complex"/>
    <property type="evidence" value="ECO:0007669"/>
    <property type="project" value="InterPro"/>
</dbReference>
<organism evidence="2 3">
    <name type="scientific">Micrococcus yunnanensis</name>
    <dbReference type="NCBI Taxonomy" id="566027"/>
    <lineage>
        <taxon>Bacteria</taxon>
        <taxon>Bacillati</taxon>
        <taxon>Actinomycetota</taxon>
        <taxon>Actinomycetes</taxon>
        <taxon>Micrococcales</taxon>
        <taxon>Micrococcaceae</taxon>
        <taxon>Micrococcus</taxon>
    </lineage>
</organism>
<dbReference type="RefSeq" id="WP_317676386.1">
    <property type="nucleotide sequence ID" value="NZ_JAWLUK010000002.1"/>
</dbReference>
<protein>
    <submittedName>
        <fullName evidence="2">Glycine betaine ABC transporter substrate-binding protein</fullName>
    </submittedName>
</protein>
<dbReference type="SUPFAM" id="SSF53850">
    <property type="entry name" value="Periplasmic binding protein-like II"/>
    <property type="match status" value="1"/>
</dbReference>
<dbReference type="CDD" id="cd13611">
    <property type="entry name" value="PBP2_YehZ"/>
    <property type="match status" value="1"/>
</dbReference>
<feature type="domain" description="ABC-type glycine betaine transport system substrate-binding" evidence="1">
    <location>
        <begin position="63"/>
        <end position="327"/>
    </location>
</feature>
<dbReference type="Gene3D" id="3.40.190.120">
    <property type="entry name" value="Osmoprotection protein (prox), domain 2"/>
    <property type="match status" value="1"/>
</dbReference>
<evidence type="ECO:0000313" key="2">
    <source>
        <dbReference type="EMBL" id="MDV7176390.1"/>
    </source>
</evidence>
<comment type="caution">
    <text evidence="2">The sequence shown here is derived from an EMBL/GenBank/DDBJ whole genome shotgun (WGS) entry which is preliminary data.</text>
</comment>
<dbReference type="EMBL" id="JAWLUK010000002">
    <property type="protein sequence ID" value="MDV7176390.1"/>
    <property type="molecule type" value="Genomic_DNA"/>
</dbReference>
<dbReference type="Proteomes" id="UP001185728">
    <property type="component" value="Unassembled WGS sequence"/>
</dbReference>
<evidence type="ECO:0000259" key="1">
    <source>
        <dbReference type="Pfam" id="PF04069"/>
    </source>
</evidence>
<dbReference type="Pfam" id="PF04069">
    <property type="entry name" value="OpuAC"/>
    <property type="match status" value="1"/>
</dbReference>
<gene>
    <name evidence="2" type="ORF">R4064_01835</name>
</gene>
<sequence>MTTPRATTPSRRRGRTPARAAIAALGLAASLVLSGCGLSTAGGHLPSGVPAGDAAGISLEGAAVSVGSKNFNEGVVLGKITAILLQSAGADVEDLTNMPGSLSARQAQVEGVVDVQWDYTGTAWITYLGHTDPVPGAQEQWEAVRNEDAGRGLVWLPPAELNNTYTFSVRQDRAAELGVESLADIAAIPVAEQSFCVSAEFAARNDGFVPMLEAYGVEPPTGERLRQMDIGAVFSAVADGSCTFGEAYSTDGRIAALDLTTLEDPLSFFPQYNAAPIIRQEVLDAHPGIARLLAPMIERLDNETAARLNARVDVEGQEPTQVAWDWLLEEGLITE</sequence>
<dbReference type="GO" id="GO:0022857">
    <property type="term" value="F:transmembrane transporter activity"/>
    <property type="evidence" value="ECO:0007669"/>
    <property type="project" value="InterPro"/>
</dbReference>
<reference evidence="2" key="1">
    <citation type="submission" date="2023-10" db="EMBL/GenBank/DDBJ databases">
        <title>Development of a sustainable strategy for remediation of hydrocarbon-contaminated territories based on the waste exchange concept.</title>
        <authorList>
            <person name="Krivoruchko A."/>
        </authorList>
    </citation>
    <scope>NUCLEOTIDE SEQUENCE</scope>
    <source>
        <strain evidence="2">IEGM 1325</strain>
    </source>
</reference>